<accession>B3EMT6</accession>
<proteinExistence type="inferred from homology"/>
<gene>
    <name evidence="2" type="ordered locus">Cphamn1_0605</name>
</gene>
<dbReference type="GO" id="GO:0010038">
    <property type="term" value="P:response to metal ion"/>
    <property type="evidence" value="ECO:0007669"/>
    <property type="project" value="InterPro"/>
</dbReference>
<evidence type="ECO:0000313" key="2">
    <source>
        <dbReference type="EMBL" id="ACE03564.1"/>
    </source>
</evidence>
<dbReference type="Gene3D" id="3.30.70.120">
    <property type="match status" value="1"/>
</dbReference>
<dbReference type="SUPFAM" id="SSF54913">
    <property type="entry name" value="GlnB-like"/>
    <property type="match status" value="1"/>
</dbReference>
<dbReference type="KEGG" id="cpb:Cphamn1_0605"/>
<protein>
    <submittedName>
        <fullName evidence="2">CutA1 divalent ion tolerance protein</fullName>
    </submittedName>
</protein>
<dbReference type="EMBL" id="CP001101">
    <property type="protein sequence ID" value="ACE03564.1"/>
    <property type="molecule type" value="Genomic_DNA"/>
</dbReference>
<dbReference type="GO" id="GO:0005507">
    <property type="term" value="F:copper ion binding"/>
    <property type="evidence" value="ECO:0007669"/>
    <property type="project" value="TreeGrafter"/>
</dbReference>
<name>B3EMT6_CHLPB</name>
<comment type="similarity">
    <text evidence="1">Belongs to the CutA family.</text>
</comment>
<dbReference type="STRING" id="331678.Cphamn1_0605"/>
<dbReference type="PANTHER" id="PTHR23419">
    <property type="entry name" value="DIVALENT CATION TOLERANCE CUTA-RELATED"/>
    <property type="match status" value="1"/>
</dbReference>
<dbReference type="InterPro" id="IPR011322">
    <property type="entry name" value="N-reg_PII-like_a/b"/>
</dbReference>
<dbReference type="InterPro" id="IPR004323">
    <property type="entry name" value="Ion_tolerance_CutA"/>
</dbReference>
<dbReference type="PANTHER" id="PTHR23419:SF8">
    <property type="entry name" value="FI09726P"/>
    <property type="match status" value="1"/>
</dbReference>
<dbReference type="InterPro" id="IPR015867">
    <property type="entry name" value="N-reg_PII/ATP_PRibTrfase_C"/>
</dbReference>
<dbReference type="HOGENOM" id="CLU_098807_2_0_10"/>
<organism evidence="2">
    <name type="scientific">Chlorobium phaeobacteroides (strain BS1)</name>
    <dbReference type="NCBI Taxonomy" id="331678"/>
    <lineage>
        <taxon>Bacteria</taxon>
        <taxon>Pseudomonadati</taxon>
        <taxon>Chlorobiota</taxon>
        <taxon>Chlorobiia</taxon>
        <taxon>Chlorobiales</taxon>
        <taxon>Chlorobiaceae</taxon>
        <taxon>Chlorobium/Pelodictyon group</taxon>
        <taxon>Chlorobium</taxon>
    </lineage>
</organism>
<dbReference type="eggNOG" id="COG1324">
    <property type="taxonomic scope" value="Bacteria"/>
</dbReference>
<sequence length="112" mass="12494">MKKTEYCIVSTAVPDAGTAETLAGELLRERLAACIHMQDIRSCYVWENSLRKEKEIVLWIKTLERNYSDIEAFIQAHHPYDLPEIIKVPVTGGLPGYLEWLANSAGGSGSSQ</sequence>
<evidence type="ECO:0000256" key="1">
    <source>
        <dbReference type="ARBA" id="ARBA00010169"/>
    </source>
</evidence>
<reference evidence="2" key="1">
    <citation type="submission" date="2008-06" db="EMBL/GenBank/DDBJ databases">
        <title>Complete sequence of Chlorobium phaeobacteroides BS1.</title>
        <authorList>
            <consortium name="US DOE Joint Genome Institute"/>
            <person name="Lucas S."/>
            <person name="Copeland A."/>
            <person name="Lapidus A."/>
            <person name="Glavina del Rio T."/>
            <person name="Dalin E."/>
            <person name="Tice H."/>
            <person name="Bruce D."/>
            <person name="Goodwin L."/>
            <person name="Pitluck S."/>
            <person name="Schmutz J."/>
            <person name="Larimer F."/>
            <person name="Land M."/>
            <person name="Hauser L."/>
            <person name="Kyrpides N."/>
            <person name="Ovchinnikova G."/>
            <person name="Li T."/>
            <person name="Liu Z."/>
            <person name="Zhao F."/>
            <person name="Overmann J."/>
            <person name="Bryant D.A."/>
            <person name="Richardson P."/>
        </authorList>
    </citation>
    <scope>NUCLEOTIDE SEQUENCE [LARGE SCALE GENOMIC DNA]</scope>
    <source>
        <strain evidence="2">BS1</strain>
    </source>
</reference>
<dbReference type="OrthoDB" id="37622at2"/>
<dbReference type="Pfam" id="PF03091">
    <property type="entry name" value="CutA1"/>
    <property type="match status" value="1"/>
</dbReference>
<dbReference type="AlphaFoldDB" id="B3EMT6"/>